<keyword evidence="1" id="KW-0732">Signal</keyword>
<sequence>MSLITRLSSAISVSHGSVPTALLLAGGLMAASLSPVATAADKVYTPAQILAWGEKTFEGHTAYRVVERDGAPALEAKAQGQASARFLEEDISLDDTPYLKWCWQVESIYPALDEKTKNGDDYPARLYVVNKTGILPWQVEAINYVWSSNEPKDSHWDNAFTDRAVLLAVESGADKVGQWVPEVRDLRADYSRLFGSKPSEIAGLALMADGDNAGGDATAYFRGLSLSSDATPPQCNG</sequence>
<dbReference type="RefSeq" id="WP_024951199.1">
    <property type="nucleotide sequence ID" value="NZ_CAWOWR010000137.1"/>
</dbReference>
<comment type="caution">
    <text evidence="2">The sequence shown here is derived from an EMBL/GenBank/DDBJ whole genome shotgun (WGS) entry which is preliminary data.</text>
</comment>
<proteinExistence type="predicted"/>
<gene>
    <name evidence="2" type="ORF">FQP86_12615</name>
</gene>
<dbReference type="InterPro" id="IPR021409">
    <property type="entry name" value="DUF3047"/>
</dbReference>
<organism evidence="2 3">
    <name type="scientific">Cobetia crustatorum</name>
    <dbReference type="NCBI Taxonomy" id="553385"/>
    <lineage>
        <taxon>Bacteria</taxon>
        <taxon>Pseudomonadati</taxon>
        <taxon>Pseudomonadota</taxon>
        <taxon>Gammaproteobacteria</taxon>
        <taxon>Oceanospirillales</taxon>
        <taxon>Halomonadaceae</taxon>
        <taxon>Cobetia</taxon>
    </lineage>
</organism>
<dbReference type="Pfam" id="PF11249">
    <property type="entry name" value="DUF3047"/>
    <property type="match status" value="1"/>
</dbReference>
<evidence type="ECO:0000313" key="2">
    <source>
        <dbReference type="EMBL" id="TVU69280.1"/>
    </source>
</evidence>
<accession>A0A558HJI5</accession>
<dbReference type="AlphaFoldDB" id="A0A558HJI5"/>
<name>A0A558HJI5_9GAMM</name>
<dbReference type="EMBL" id="VNFH01000008">
    <property type="protein sequence ID" value="TVU69280.1"/>
    <property type="molecule type" value="Genomic_DNA"/>
</dbReference>
<feature type="signal peptide" evidence="1">
    <location>
        <begin position="1"/>
        <end position="39"/>
    </location>
</feature>
<evidence type="ECO:0000313" key="3">
    <source>
        <dbReference type="Proteomes" id="UP000319941"/>
    </source>
</evidence>
<dbReference type="Proteomes" id="UP000319941">
    <property type="component" value="Unassembled WGS sequence"/>
</dbReference>
<feature type="chain" id="PRO_5022037050" evidence="1">
    <location>
        <begin position="40"/>
        <end position="237"/>
    </location>
</feature>
<protein>
    <submittedName>
        <fullName evidence="2">DUF3047 domain-containing protein</fullName>
    </submittedName>
</protein>
<keyword evidence="3" id="KW-1185">Reference proteome</keyword>
<evidence type="ECO:0000256" key="1">
    <source>
        <dbReference type="SAM" id="SignalP"/>
    </source>
</evidence>
<reference evidence="2 3" key="1">
    <citation type="submission" date="2019-07" db="EMBL/GenBank/DDBJ databases">
        <title>Diversity of Bacteria from Kongsfjorden, Arctic.</title>
        <authorList>
            <person name="Yu Y."/>
        </authorList>
    </citation>
    <scope>NUCLEOTIDE SEQUENCE [LARGE SCALE GENOMIC DNA]</scope>
    <source>
        <strain evidence="2 3">SM1923</strain>
    </source>
</reference>
<dbReference type="OrthoDB" id="9775969at2"/>
<dbReference type="STRING" id="553385.GCA_000591415_00905"/>